<evidence type="ECO:0000313" key="2">
    <source>
        <dbReference type="Proteomes" id="UP000831701"/>
    </source>
</evidence>
<sequence length="299" mass="31788">MSPFSEELRSRQFWRAMLAELLGTLVLVSAVLGASVPGPGEAPVGPMYPAVAVGVVIVALGHCFGDISGAQVLFSFPLLTCLDGHHAVSKTKVNPAVTLSLLATRRLDVLRALVYIAAQCLGASLGAGALYLALPLKTTADHFVNRVPIELNAAQALGIEVLCTFQMIFTIFSVEDQRRRESPEPGNLAIGLAHTAGVLMGGRFSGASMNPARSLGPAIITGFWENHWIYWIGPVLGAILAGVSHEFFFARSASRQKLVACLTCKDIEIVETASMTGSSLSTVTQNAMRAKQANKQENN</sequence>
<evidence type="ECO:0000313" key="1">
    <source>
        <dbReference type="EMBL" id="KAI3357551.1"/>
    </source>
</evidence>
<name>A0ACB8VPK4_9TELE</name>
<dbReference type="Proteomes" id="UP000831701">
    <property type="component" value="Chromosome 19"/>
</dbReference>
<gene>
    <name evidence="1" type="ORF">L3Q82_015966</name>
</gene>
<reference evidence="1" key="1">
    <citation type="submission" date="2022-04" db="EMBL/GenBank/DDBJ databases">
        <title>Jade perch genome.</title>
        <authorList>
            <person name="Chao B."/>
        </authorList>
    </citation>
    <scope>NUCLEOTIDE SEQUENCE</scope>
    <source>
        <strain evidence="1">CB-2022</strain>
    </source>
</reference>
<comment type="caution">
    <text evidence="1">The sequence shown here is derived from an EMBL/GenBank/DDBJ whole genome shotgun (WGS) entry which is preliminary data.</text>
</comment>
<protein>
    <submittedName>
        <fullName evidence="1">Uncharacterized protein</fullName>
    </submittedName>
</protein>
<proteinExistence type="predicted"/>
<dbReference type="EMBL" id="CM041549">
    <property type="protein sequence ID" value="KAI3357551.1"/>
    <property type="molecule type" value="Genomic_DNA"/>
</dbReference>
<keyword evidence="2" id="KW-1185">Reference proteome</keyword>
<accession>A0ACB8VPK4</accession>
<organism evidence="1 2">
    <name type="scientific">Scortum barcoo</name>
    <name type="common">barcoo grunter</name>
    <dbReference type="NCBI Taxonomy" id="214431"/>
    <lineage>
        <taxon>Eukaryota</taxon>
        <taxon>Metazoa</taxon>
        <taxon>Chordata</taxon>
        <taxon>Craniata</taxon>
        <taxon>Vertebrata</taxon>
        <taxon>Euteleostomi</taxon>
        <taxon>Actinopterygii</taxon>
        <taxon>Neopterygii</taxon>
        <taxon>Teleostei</taxon>
        <taxon>Neoteleostei</taxon>
        <taxon>Acanthomorphata</taxon>
        <taxon>Eupercaria</taxon>
        <taxon>Centrarchiformes</taxon>
        <taxon>Terapontoidei</taxon>
        <taxon>Terapontidae</taxon>
        <taxon>Scortum</taxon>
    </lineage>
</organism>